<keyword evidence="4" id="KW-1133">Transmembrane helix</keyword>
<dbReference type="EMBL" id="KV454012">
    <property type="protein sequence ID" value="ODV97288.1"/>
    <property type="molecule type" value="Genomic_DNA"/>
</dbReference>
<dbReference type="SUPFAM" id="SSF46565">
    <property type="entry name" value="Chaperone J-domain"/>
    <property type="match status" value="1"/>
</dbReference>
<dbReference type="GO" id="GO:0030150">
    <property type="term" value="P:protein import into mitochondrial matrix"/>
    <property type="evidence" value="ECO:0007669"/>
    <property type="project" value="EnsemblFungi"/>
</dbReference>
<dbReference type="InterPro" id="IPR036869">
    <property type="entry name" value="J_dom_sf"/>
</dbReference>
<proteinExistence type="predicted"/>
<evidence type="ECO:0000313" key="12">
    <source>
        <dbReference type="Proteomes" id="UP000094236"/>
    </source>
</evidence>
<sequence>QNSSQQLKTKEGAEYYFDQCYHYCSHHPYVTAIGVTTSLYLISGFFKKPQPGINGRAFYKNGFDPKMNASEALRILELRETNLTKKKLKETHRRIMLLNHPDKGGSPFLATKINEAKDFLEKRG</sequence>
<keyword evidence="6" id="KW-0496">Mitochondrion</keyword>
<feature type="non-terminal residue" evidence="11">
    <location>
        <position position="124"/>
    </location>
</feature>
<evidence type="ECO:0000256" key="6">
    <source>
        <dbReference type="ARBA" id="ARBA00023128"/>
    </source>
</evidence>
<evidence type="ECO:0000256" key="1">
    <source>
        <dbReference type="ARBA" id="ARBA00004273"/>
    </source>
</evidence>
<keyword evidence="2" id="KW-0812">Transmembrane</keyword>
<name>A0A1E4U037_PACTA</name>
<dbReference type="GO" id="GO:0001671">
    <property type="term" value="F:ATPase activator activity"/>
    <property type="evidence" value="ECO:0007669"/>
    <property type="project" value="EnsemblFungi"/>
</dbReference>
<dbReference type="OrthoDB" id="240298at2759"/>
<gene>
    <name evidence="11" type="ORF">PACTADRAFT_30670</name>
</gene>
<dbReference type="PANTHER" id="PTHR12763">
    <property type="match status" value="1"/>
</dbReference>
<keyword evidence="5" id="KW-0813">Transport</keyword>
<evidence type="ECO:0000256" key="8">
    <source>
        <dbReference type="ARBA" id="ARBA00023186"/>
    </source>
</evidence>
<evidence type="ECO:0000256" key="2">
    <source>
        <dbReference type="ARBA" id="ARBA00022692"/>
    </source>
</evidence>
<dbReference type="Gene3D" id="1.10.287.110">
    <property type="entry name" value="DnaJ domain"/>
    <property type="match status" value="1"/>
</dbReference>
<keyword evidence="12" id="KW-1185">Reference proteome</keyword>
<feature type="non-terminal residue" evidence="11">
    <location>
        <position position="1"/>
    </location>
</feature>
<keyword evidence="5" id="KW-0653">Protein transport</keyword>
<reference evidence="12" key="1">
    <citation type="submission" date="2016-05" db="EMBL/GenBank/DDBJ databases">
        <title>Comparative genomics of biotechnologically important yeasts.</title>
        <authorList>
            <consortium name="DOE Joint Genome Institute"/>
            <person name="Riley R."/>
            <person name="Haridas S."/>
            <person name="Wolfe K.H."/>
            <person name="Lopes M.R."/>
            <person name="Hittinger C.T."/>
            <person name="Goker M."/>
            <person name="Salamov A."/>
            <person name="Wisecaver J."/>
            <person name="Long T.M."/>
            <person name="Aerts A.L."/>
            <person name="Barry K."/>
            <person name="Choi C."/>
            <person name="Clum A."/>
            <person name="Coughlan A.Y."/>
            <person name="Deshpande S."/>
            <person name="Douglass A.P."/>
            <person name="Hanson S.J."/>
            <person name="Klenk H.-P."/>
            <person name="Labutti K."/>
            <person name="Lapidus A."/>
            <person name="Lindquist E."/>
            <person name="Lipzen A."/>
            <person name="Meier-Kolthoff J.P."/>
            <person name="Ohm R.A."/>
            <person name="Otillar R.P."/>
            <person name="Pangilinan J."/>
            <person name="Peng Y."/>
            <person name="Rokas A."/>
            <person name="Rosa C.A."/>
            <person name="Scheuner C."/>
            <person name="Sibirny A.A."/>
            <person name="Slot J.C."/>
            <person name="Stielow J.B."/>
            <person name="Sun H."/>
            <person name="Kurtzman C.P."/>
            <person name="Blackwell M."/>
            <person name="Grigoriev I.V."/>
            <person name="Jeffries T.W."/>
        </authorList>
    </citation>
    <scope>NUCLEOTIDE SEQUENCE [LARGE SCALE GENOMIC DNA]</scope>
    <source>
        <strain evidence="12">NRRL Y-2460</strain>
    </source>
</reference>
<dbReference type="AlphaFoldDB" id="A0A1E4U037"/>
<comment type="function">
    <text evidence="9">Essential component of the PAM complex, a complex required for the translocation of transit peptide-containing proteins from the inner membrane into the mitochondrial matrix in an ATP-dependent manner. In the complex, it is required to stimulate activity of mtHSP70 (SSC1).</text>
</comment>
<dbReference type="STRING" id="669874.A0A1E4U037"/>
<protein>
    <recommendedName>
        <fullName evidence="13">J domain-containing protein</fullName>
    </recommendedName>
</protein>
<dbReference type="Proteomes" id="UP000094236">
    <property type="component" value="Unassembled WGS sequence"/>
</dbReference>
<evidence type="ECO:0000256" key="9">
    <source>
        <dbReference type="ARBA" id="ARBA00037395"/>
    </source>
</evidence>
<keyword evidence="8" id="KW-0143">Chaperone</keyword>
<evidence type="ECO:0000256" key="5">
    <source>
        <dbReference type="ARBA" id="ARBA00023010"/>
    </source>
</evidence>
<evidence type="ECO:0000256" key="3">
    <source>
        <dbReference type="ARBA" id="ARBA00022792"/>
    </source>
</evidence>
<keyword evidence="3" id="KW-0999">Mitochondrion inner membrane</keyword>
<evidence type="ECO:0000313" key="11">
    <source>
        <dbReference type="EMBL" id="ODV97288.1"/>
    </source>
</evidence>
<accession>A0A1E4U037</accession>
<keyword evidence="5" id="KW-0811">Translocation</keyword>
<evidence type="ECO:0000256" key="7">
    <source>
        <dbReference type="ARBA" id="ARBA00023136"/>
    </source>
</evidence>
<dbReference type="FunFam" id="1.10.287.110:FF:000001">
    <property type="entry name" value="Import inner membrane translocase subunit tim14"/>
    <property type="match status" value="1"/>
</dbReference>
<comment type="subunit">
    <text evidence="10">Heterodimer with PAM16. Component of the PAM complex, at least composed of mtHsp70, MGE1, TIM44, PAM16, PAM17 and PAM18.</text>
</comment>
<comment type="subcellular location">
    <subcellularLocation>
        <location evidence="1">Mitochondrion inner membrane</location>
    </subcellularLocation>
</comment>
<dbReference type="PANTHER" id="PTHR12763:SF28">
    <property type="entry name" value="GEO10507P1-RELATED"/>
    <property type="match status" value="1"/>
</dbReference>
<evidence type="ECO:0008006" key="13">
    <source>
        <dbReference type="Google" id="ProtNLM"/>
    </source>
</evidence>
<dbReference type="GO" id="GO:0001405">
    <property type="term" value="C:PAM complex, Tim23 associated import motor"/>
    <property type="evidence" value="ECO:0007669"/>
    <property type="project" value="EnsemblFungi"/>
</dbReference>
<keyword evidence="7" id="KW-0472">Membrane</keyword>
<evidence type="ECO:0000256" key="4">
    <source>
        <dbReference type="ARBA" id="ARBA00022989"/>
    </source>
</evidence>
<evidence type="ECO:0000256" key="10">
    <source>
        <dbReference type="ARBA" id="ARBA00062349"/>
    </source>
</evidence>
<organism evidence="11 12">
    <name type="scientific">Pachysolen tannophilus NRRL Y-2460</name>
    <dbReference type="NCBI Taxonomy" id="669874"/>
    <lineage>
        <taxon>Eukaryota</taxon>
        <taxon>Fungi</taxon>
        <taxon>Dikarya</taxon>
        <taxon>Ascomycota</taxon>
        <taxon>Saccharomycotina</taxon>
        <taxon>Pichiomycetes</taxon>
        <taxon>Pachysolenaceae</taxon>
        <taxon>Pachysolen</taxon>
    </lineage>
</organism>